<dbReference type="EMBL" id="JAPDFL010000001">
    <property type="protein sequence ID" value="MCW1934727.1"/>
    <property type="molecule type" value="Genomic_DNA"/>
</dbReference>
<dbReference type="Proteomes" id="UP001208938">
    <property type="component" value="Unassembled WGS sequence"/>
</dbReference>
<proteinExistence type="predicted"/>
<dbReference type="InterPro" id="IPR051474">
    <property type="entry name" value="Anti-sigma-K/W_factor"/>
</dbReference>
<name>A0ABT3H4N8_9RHOB</name>
<evidence type="ECO:0000313" key="3">
    <source>
        <dbReference type="EMBL" id="MCW1934727.1"/>
    </source>
</evidence>
<keyword evidence="1" id="KW-1133">Transmembrane helix</keyword>
<dbReference type="Pfam" id="PF10099">
    <property type="entry name" value="RskA_C"/>
    <property type="match status" value="1"/>
</dbReference>
<gene>
    <name evidence="3" type="ORF">OKW52_21355</name>
</gene>
<comment type="caution">
    <text evidence="3">The sequence shown here is derived from an EMBL/GenBank/DDBJ whole genome shotgun (WGS) entry which is preliminary data.</text>
</comment>
<keyword evidence="1" id="KW-0472">Membrane</keyword>
<evidence type="ECO:0000256" key="1">
    <source>
        <dbReference type="SAM" id="Phobius"/>
    </source>
</evidence>
<reference evidence="3 4" key="1">
    <citation type="submission" date="2022-10" db="EMBL/GenBank/DDBJ databases">
        <title>Pararhodobacter sp. nov., isolated from marine algae.</title>
        <authorList>
            <person name="Choi B.J."/>
            <person name="Kim J.M."/>
            <person name="Lee J.K."/>
            <person name="Choi D.G."/>
            <person name="Jeon C.O."/>
        </authorList>
    </citation>
    <scope>NUCLEOTIDE SEQUENCE [LARGE SCALE GENOMIC DNA]</scope>
    <source>
        <strain evidence="3 4">ZQ420</strain>
    </source>
</reference>
<dbReference type="PANTHER" id="PTHR37461:SF1">
    <property type="entry name" value="ANTI-SIGMA-K FACTOR RSKA"/>
    <property type="match status" value="1"/>
</dbReference>
<feature type="transmembrane region" description="Helical" evidence="1">
    <location>
        <begin position="100"/>
        <end position="118"/>
    </location>
</feature>
<protein>
    <submittedName>
        <fullName evidence="3">Anti-sigma factor</fullName>
    </submittedName>
</protein>
<sequence>MSDTVDAGAWPPEDHDDLTAAEYVLGVLPHRERQAAQERAELDGGFSRRVSQWEGRLAVLNAAYEDGPVNAAVYPRIESDLFGAPQAAAAPARRVPAWRMWLSGGVVAATVVLAAVFWPQAEPPLSAQLTGEAVAFNASFDGAVLQIARAGDAADEGHDYELWAIGADGVPRSLGLLRGETAQIAASDLEPGVTLAVSLEPLGGAPDGSPTGPVLAAAALAVN</sequence>
<evidence type="ECO:0000259" key="2">
    <source>
        <dbReference type="Pfam" id="PF10099"/>
    </source>
</evidence>
<organism evidence="3 4">
    <name type="scientific">Pararhodobacter zhoushanensis</name>
    <dbReference type="NCBI Taxonomy" id="2479545"/>
    <lineage>
        <taxon>Bacteria</taxon>
        <taxon>Pseudomonadati</taxon>
        <taxon>Pseudomonadota</taxon>
        <taxon>Alphaproteobacteria</taxon>
        <taxon>Rhodobacterales</taxon>
        <taxon>Paracoccaceae</taxon>
        <taxon>Pararhodobacter</taxon>
    </lineage>
</organism>
<keyword evidence="4" id="KW-1185">Reference proteome</keyword>
<feature type="domain" description="Anti-sigma K factor RskA C-terminal" evidence="2">
    <location>
        <begin position="107"/>
        <end position="214"/>
    </location>
</feature>
<dbReference type="InterPro" id="IPR018764">
    <property type="entry name" value="RskA_C"/>
</dbReference>
<evidence type="ECO:0000313" key="4">
    <source>
        <dbReference type="Proteomes" id="UP001208938"/>
    </source>
</evidence>
<keyword evidence="1" id="KW-0812">Transmembrane</keyword>
<dbReference type="RefSeq" id="WP_264507499.1">
    <property type="nucleotide sequence ID" value="NZ_JAPDFL010000001.1"/>
</dbReference>
<dbReference type="PANTHER" id="PTHR37461">
    <property type="entry name" value="ANTI-SIGMA-K FACTOR RSKA"/>
    <property type="match status" value="1"/>
</dbReference>
<accession>A0ABT3H4N8</accession>